<dbReference type="GO" id="GO:0051285">
    <property type="term" value="C:cell cortex of cell tip"/>
    <property type="evidence" value="ECO:0007669"/>
    <property type="project" value="TreeGrafter"/>
</dbReference>
<name>Q6CWD3_KLULA</name>
<dbReference type="HOGENOM" id="CLU_042615_0_0_1"/>
<accession>Q6CWD3</accession>
<dbReference type="InterPro" id="IPR052413">
    <property type="entry name" value="SUR7_domain"/>
</dbReference>
<evidence type="ECO:0000313" key="3">
    <source>
        <dbReference type="Proteomes" id="UP000000598"/>
    </source>
</evidence>
<dbReference type="FunCoup" id="Q6CWD3">
    <property type="interactions" value="19"/>
</dbReference>
<evidence type="ECO:0000313" key="2">
    <source>
        <dbReference type="EMBL" id="CAH02149.1"/>
    </source>
</evidence>
<evidence type="ECO:0000256" key="1">
    <source>
        <dbReference type="SAM" id="Phobius"/>
    </source>
</evidence>
<keyword evidence="1" id="KW-1133">Transmembrane helix</keyword>
<protein>
    <submittedName>
        <fullName evidence="2">KLLA0B04994p</fullName>
    </submittedName>
</protein>
<keyword evidence="1" id="KW-0812">Transmembrane</keyword>
<gene>
    <name evidence="2" type="ORF">KLLA0_B04994g</name>
</gene>
<dbReference type="STRING" id="284590.Q6CWD3"/>
<reference evidence="2 3" key="1">
    <citation type="journal article" date="2004" name="Nature">
        <title>Genome evolution in yeasts.</title>
        <authorList>
            <consortium name="Genolevures"/>
            <person name="Dujon B."/>
            <person name="Sherman D."/>
            <person name="Fischer G."/>
            <person name="Durrens P."/>
            <person name="Casaregola S."/>
            <person name="Lafontaine I."/>
            <person name="de Montigny J."/>
            <person name="Marck C."/>
            <person name="Neuveglise C."/>
            <person name="Talla E."/>
            <person name="Goffard N."/>
            <person name="Frangeul L."/>
            <person name="Aigle M."/>
            <person name="Anthouard V."/>
            <person name="Babour A."/>
            <person name="Barbe V."/>
            <person name="Barnay S."/>
            <person name="Blanchin S."/>
            <person name="Beckerich J.M."/>
            <person name="Beyne E."/>
            <person name="Bleykasten C."/>
            <person name="Boisrame A."/>
            <person name="Boyer J."/>
            <person name="Cattolico L."/>
            <person name="Confanioleri F."/>
            <person name="de Daruvar A."/>
            <person name="Despons L."/>
            <person name="Fabre E."/>
            <person name="Fairhead C."/>
            <person name="Ferry-Dumazet H."/>
            <person name="Groppi A."/>
            <person name="Hantraye F."/>
            <person name="Hennequin C."/>
            <person name="Jauniaux N."/>
            <person name="Joyet P."/>
            <person name="Kachouri R."/>
            <person name="Kerrest A."/>
            <person name="Koszul R."/>
            <person name="Lemaire M."/>
            <person name="Lesur I."/>
            <person name="Ma L."/>
            <person name="Muller H."/>
            <person name="Nicaud J.M."/>
            <person name="Nikolski M."/>
            <person name="Oztas S."/>
            <person name="Ozier-Kalogeropoulos O."/>
            <person name="Pellenz S."/>
            <person name="Potier S."/>
            <person name="Richard G.F."/>
            <person name="Straub M.L."/>
            <person name="Suleau A."/>
            <person name="Swennene D."/>
            <person name="Tekaia F."/>
            <person name="Wesolowski-Louvel M."/>
            <person name="Westhof E."/>
            <person name="Wirth B."/>
            <person name="Zeniou-Meyer M."/>
            <person name="Zivanovic I."/>
            <person name="Bolotin-Fukuhara M."/>
            <person name="Thierry A."/>
            <person name="Bouchier C."/>
            <person name="Caudron B."/>
            <person name="Scarpelli C."/>
            <person name="Gaillardin C."/>
            <person name="Weissenbach J."/>
            <person name="Wincker P."/>
            <person name="Souciet J.L."/>
        </authorList>
    </citation>
    <scope>NUCLEOTIDE SEQUENCE [LARGE SCALE GENOMIC DNA]</scope>
    <source>
        <strain evidence="3">ATCC 8585 / CBS 2359 / DSM 70799 / NBRC 1267 / NRRL Y-1140 / WM37</strain>
    </source>
</reference>
<dbReference type="GO" id="GO:0031505">
    <property type="term" value="P:fungal-type cell wall organization"/>
    <property type="evidence" value="ECO:0007669"/>
    <property type="project" value="TreeGrafter"/>
</dbReference>
<dbReference type="OMA" id="WSGLEWC"/>
<dbReference type="InterPro" id="IPR009571">
    <property type="entry name" value="SUR7/Rim9-like_fungi"/>
</dbReference>
<dbReference type="Pfam" id="PF06687">
    <property type="entry name" value="SUR7"/>
    <property type="match status" value="1"/>
</dbReference>
<dbReference type="KEGG" id="kla:KLLA0_B04994g"/>
<sequence>MRFGSVLARNISLWKYLKVTLGHLNAFDKMMLWLRVITSVGIIVFVLVLTAISAASPNSLYLGRLDTSNVNILQGLFDKLSSSVVSAKLSDINNGAGLTTAEILLLTRYVDSQVHDVPDYIKTGVYGWCSMKHASQELWQPDGTWKEEHNSTKAMTCHREGAQYLLNYRKLLDDLGLGIVLSYAYGYTYNDGVLDHDNAESAKYNKFLAALSRRKVNMVNLLYVVAVLEVFILGSIVLYYMIRNRPEQTMKTKILLHSISLMKLLVFICSLVAVINFTILSINIRQKISNELDSFGFSYHLGTGWFTCLWIFAFFNIISCLVWTGFEWCITNNDPPVPAEETSSMLGVHMIPLQESSSRDDGKDLDLLAPTITLSRTESNLTAYSRAQNMVPSSTFMF</sequence>
<feature type="transmembrane region" description="Helical" evidence="1">
    <location>
        <begin position="254"/>
        <end position="282"/>
    </location>
</feature>
<organism evidence="2 3">
    <name type="scientific">Kluyveromyces lactis (strain ATCC 8585 / CBS 2359 / DSM 70799 / NBRC 1267 / NRRL Y-1140 / WM37)</name>
    <name type="common">Yeast</name>
    <name type="synonym">Candida sphaerica</name>
    <dbReference type="NCBI Taxonomy" id="284590"/>
    <lineage>
        <taxon>Eukaryota</taxon>
        <taxon>Fungi</taxon>
        <taxon>Dikarya</taxon>
        <taxon>Ascomycota</taxon>
        <taxon>Saccharomycotina</taxon>
        <taxon>Saccharomycetes</taxon>
        <taxon>Saccharomycetales</taxon>
        <taxon>Saccharomycetaceae</taxon>
        <taxon>Kluyveromyces</taxon>
    </lineage>
</organism>
<feature type="transmembrane region" description="Helical" evidence="1">
    <location>
        <begin position="303"/>
        <end position="326"/>
    </location>
</feature>
<keyword evidence="1" id="KW-0472">Membrane</keyword>
<proteinExistence type="predicted"/>
<keyword evidence="3" id="KW-1185">Reference proteome</keyword>
<dbReference type="AlphaFoldDB" id="Q6CWD3"/>
<feature type="transmembrane region" description="Helical" evidence="1">
    <location>
        <begin position="221"/>
        <end position="242"/>
    </location>
</feature>
<dbReference type="EMBL" id="CR382122">
    <property type="protein sequence ID" value="CAH02149.1"/>
    <property type="molecule type" value="Genomic_DNA"/>
</dbReference>
<dbReference type="InParanoid" id="Q6CWD3"/>
<dbReference type="PANTHER" id="PTHR28019:SF6">
    <property type="entry name" value="PROTEIN ECM7"/>
    <property type="match status" value="1"/>
</dbReference>
<dbReference type="eggNOG" id="ENOG502R7IE">
    <property type="taxonomic scope" value="Eukaryota"/>
</dbReference>
<dbReference type="PANTHER" id="PTHR28019">
    <property type="entry name" value="CELL MEMBRANE PROTEIN YLR413W-RELATED"/>
    <property type="match status" value="1"/>
</dbReference>
<feature type="transmembrane region" description="Helical" evidence="1">
    <location>
        <begin position="32"/>
        <end position="55"/>
    </location>
</feature>
<dbReference type="PaxDb" id="284590-Q6CWD3"/>
<dbReference type="GO" id="GO:0005886">
    <property type="term" value="C:plasma membrane"/>
    <property type="evidence" value="ECO:0007669"/>
    <property type="project" value="InterPro"/>
</dbReference>
<dbReference type="Proteomes" id="UP000000598">
    <property type="component" value="Chromosome B"/>
</dbReference>